<protein>
    <recommendedName>
        <fullName evidence="3 9">DNA repair protein RecN</fullName>
    </recommendedName>
    <alternativeName>
        <fullName evidence="8 9">Recombination protein N</fullName>
    </alternativeName>
</protein>
<keyword evidence="4" id="KW-0547">Nucleotide-binding</keyword>
<dbReference type="EMBL" id="CP054140">
    <property type="protein sequence ID" value="QQG65336.1"/>
    <property type="molecule type" value="Genomic_DNA"/>
</dbReference>
<dbReference type="AlphaFoldDB" id="A0A7T5VCM1"/>
<feature type="repeat" description="TPR" evidence="10">
    <location>
        <begin position="264"/>
        <end position="297"/>
    </location>
</feature>
<dbReference type="GO" id="GO:0043590">
    <property type="term" value="C:bacterial nucleoid"/>
    <property type="evidence" value="ECO:0007669"/>
    <property type="project" value="TreeGrafter"/>
</dbReference>
<dbReference type="RefSeq" id="WP_199264158.1">
    <property type="nucleotide sequence ID" value="NZ_CP054140.1"/>
</dbReference>
<feature type="coiled-coil region" evidence="11">
    <location>
        <begin position="329"/>
        <end position="356"/>
    </location>
</feature>
<evidence type="ECO:0000256" key="6">
    <source>
        <dbReference type="ARBA" id="ARBA00022840"/>
    </source>
</evidence>
<dbReference type="InterPro" id="IPR025662">
    <property type="entry name" value="Sigma_54_int_dom_ATP-bd_1"/>
</dbReference>
<comment type="function">
    <text evidence="1 9">May be involved in recombinational repair of damaged DNA.</text>
</comment>
<feature type="domain" description="RecF/RecN/SMC N-terminal" evidence="12">
    <location>
        <begin position="22"/>
        <end position="511"/>
    </location>
</feature>
<proteinExistence type="inferred from homology"/>
<dbReference type="PROSITE" id="PS00675">
    <property type="entry name" value="SIGMA54_INTERACT_1"/>
    <property type="match status" value="1"/>
</dbReference>
<evidence type="ECO:0000313" key="13">
    <source>
        <dbReference type="EMBL" id="QQG65336.1"/>
    </source>
</evidence>
<evidence type="ECO:0000256" key="1">
    <source>
        <dbReference type="ARBA" id="ARBA00003618"/>
    </source>
</evidence>
<dbReference type="NCBIfam" id="TIGR00634">
    <property type="entry name" value="recN"/>
    <property type="match status" value="1"/>
</dbReference>
<dbReference type="InterPro" id="IPR003395">
    <property type="entry name" value="RecF/RecN/SMC_N"/>
</dbReference>
<dbReference type="Gene3D" id="3.40.50.300">
    <property type="entry name" value="P-loop containing nucleotide triphosphate hydrolases"/>
    <property type="match status" value="2"/>
</dbReference>
<evidence type="ECO:0000256" key="9">
    <source>
        <dbReference type="PIRNR" id="PIRNR003128"/>
    </source>
</evidence>
<keyword evidence="11" id="KW-0175">Coiled coil</keyword>
<comment type="similarity">
    <text evidence="2 9">Belongs to the RecN family.</text>
</comment>
<dbReference type="GO" id="GO:0009432">
    <property type="term" value="P:SOS response"/>
    <property type="evidence" value="ECO:0007669"/>
    <property type="project" value="TreeGrafter"/>
</dbReference>
<dbReference type="GO" id="GO:0006310">
    <property type="term" value="P:DNA recombination"/>
    <property type="evidence" value="ECO:0007669"/>
    <property type="project" value="InterPro"/>
</dbReference>
<evidence type="ECO:0000256" key="5">
    <source>
        <dbReference type="ARBA" id="ARBA00022763"/>
    </source>
</evidence>
<evidence type="ECO:0000256" key="11">
    <source>
        <dbReference type="SAM" id="Coils"/>
    </source>
</evidence>
<evidence type="ECO:0000256" key="3">
    <source>
        <dbReference type="ARBA" id="ARBA00021315"/>
    </source>
</evidence>
<evidence type="ECO:0000313" key="14">
    <source>
        <dbReference type="Proteomes" id="UP000596092"/>
    </source>
</evidence>
<dbReference type="FunFam" id="3.40.50.300:FF:000356">
    <property type="entry name" value="DNA repair protein RecN"/>
    <property type="match status" value="1"/>
</dbReference>
<dbReference type="GO" id="GO:0005524">
    <property type="term" value="F:ATP binding"/>
    <property type="evidence" value="ECO:0007669"/>
    <property type="project" value="UniProtKB-KW"/>
</dbReference>
<gene>
    <name evidence="13" type="primary">recN</name>
    <name evidence="13" type="ORF">HP555_05375</name>
</gene>
<keyword evidence="7 9" id="KW-0234">DNA repair</keyword>
<evidence type="ECO:0000259" key="12">
    <source>
        <dbReference type="Pfam" id="PF02463"/>
    </source>
</evidence>
<keyword evidence="5 9" id="KW-0227">DNA damage</keyword>
<dbReference type="PANTHER" id="PTHR11059:SF0">
    <property type="entry name" value="DNA REPAIR PROTEIN RECN"/>
    <property type="match status" value="1"/>
</dbReference>
<dbReference type="InterPro" id="IPR027417">
    <property type="entry name" value="P-loop_NTPase"/>
</dbReference>
<dbReference type="PANTHER" id="PTHR11059">
    <property type="entry name" value="DNA REPAIR PROTEIN RECN"/>
    <property type="match status" value="1"/>
</dbReference>
<evidence type="ECO:0000256" key="4">
    <source>
        <dbReference type="ARBA" id="ARBA00022741"/>
    </source>
</evidence>
<dbReference type="PIRSF" id="PIRSF003128">
    <property type="entry name" value="RecN"/>
    <property type="match status" value="1"/>
</dbReference>
<keyword evidence="6" id="KW-0067">ATP-binding</keyword>
<dbReference type="GO" id="GO:0006281">
    <property type="term" value="P:DNA repair"/>
    <property type="evidence" value="ECO:0007669"/>
    <property type="project" value="UniProtKB-KW"/>
</dbReference>
<dbReference type="SUPFAM" id="SSF52540">
    <property type="entry name" value="P-loop containing nucleoside triphosphate hydrolases"/>
    <property type="match status" value="1"/>
</dbReference>
<dbReference type="PROSITE" id="PS50005">
    <property type="entry name" value="TPR"/>
    <property type="match status" value="1"/>
</dbReference>
<dbReference type="Proteomes" id="UP000596092">
    <property type="component" value="Chromosome"/>
</dbReference>
<sequence length="564" mass="62950">MLHELRVSNLALIDSLHLDLSTLENGLIVLTGETGAGKSIILQALNLLTGGRGAASWVRNDCNQADIEAVFSVRPDHAELNELLEQHLLTDGDTCIVRRVLAHEGRSRIFINDQAVTSRLTGDVTASLVNIASQHDQQQLLNVRYHLEYLDTFGELKDMRRQFGQLFLQWQQLFAELRRLQKLEVEKEQQRDYLRFQLEEIRKCNPSPGEDEQLLRERDRLKSADALLRLIGSSQQQLEQISSGILIEIRKGVEQAVQLDQSLLPIAERLASSGYELSDISEALRSYLQSLSLDPEQLDAINERLVQIRQLQRKFGPTLQEVVEFAQRAESELAVLESLEAKISTLELQVKKVAAEVMDRAVALSRERQKVAAQLEQGLTEELAALSFPQAVFRVAVNSSKALDMEGVHSNGRDQVEFLFSANPGEPVKPLAKIVSGGELSRLMLAMKCLLARRDQVDTIVFDEVDAGIGGQAAEAVAGKISELAEHHQVLCITHLPQIAARADLHFKVEKRVEEGRTRTVINSLTAEEQLAELARMLGGDHPTAQTLAFAADLMERKRKRTSV</sequence>
<dbReference type="KEGG" id="dog:HP555_05375"/>
<dbReference type="Pfam" id="PF02463">
    <property type="entry name" value="SMC_N"/>
    <property type="match status" value="1"/>
</dbReference>
<name>A0A7T5VCM1_9BACT</name>
<accession>A0A7T5VCM1</accession>
<evidence type="ECO:0000256" key="2">
    <source>
        <dbReference type="ARBA" id="ARBA00009441"/>
    </source>
</evidence>
<evidence type="ECO:0000256" key="7">
    <source>
        <dbReference type="ARBA" id="ARBA00023204"/>
    </source>
</evidence>
<dbReference type="CDD" id="cd03241">
    <property type="entry name" value="ABC_RecN"/>
    <property type="match status" value="2"/>
</dbReference>
<keyword evidence="10" id="KW-0802">TPR repeat</keyword>
<evidence type="ECO:0000256" key="8">
    <source>
        <dbReference type="ARBA" id="ARBA00033408"/>
    </source>
</evidence>
<evidence type="ECO:0000256" key="10">
    <source>
        <dbReference type="PROSITE-ProRule" id="PRU00339"/>
    </source>
</evidence>
<dbReference type="InterPro" id="IPR004604">
    <property type="entry name" value="DNA_recomb/repair_RecN"/>
</dbReference>
<organism evidence="13 14">
    <name type="scientific">Desulfobulbus oligotrophicus</name>
    <dbReference type="NCBI Taxonomy" id="1909699"/>
    <lineage>
        <taxon>Bacteria</taxon>
        <taxon>Pseudomonadati</taxon>
        <taxon>Thermodesulfobacteriota</taxon>
        <taxon>Desulfobulbia</taxon>
        <taxon>Desulfobulbales</taxon>
        <taxon>Desulfobulbaceae</taxon>
        <taxon>Desulfobulbus</taxon>
    </lineage>
</organism>
<reference evidence="13 14" key="1">
    <citation type="submission" date="2020-05" db="EMBL/GenBank/DDBJ databases">
        <title>Complete genome of Desulfobulbus oligotrophicus.</title>
        <authorList>
            <person name="Podar M."/>
        </authorList>
    </citation>
    <scope>NUCLEOTIDE SEQUENCE [LARGE SCALE GENOMIC DNA]</scope>
    <source>
        <strain evidence="13 14">Prop6</strain>
    </source>
</reference>
<keyword evidence="14" id="KW-1185">Reference proteome</keyword>
<dbReference type="InterPro" id="IPR019734">
    <property type="entry name" value="TPR_rpt"/>
</dbReference>